<dbReference type="Proteomes" id="UP001194746">
    <property type="component" value="Unassembled WGS sequence"/>
</dbReference>
<keyword evidence="5 10" id="KW-0732">Signal</keyword>
<dbReference type="AlphaFoldDB" id="A0AAD4CYX4"/>
<dbReference type="InterPro" id="IPR043595">
    <property type="entry name" value="FaeB/C/D"/>
</dbReference>
<keyword evidence="7" id="KW-0119">Carbohydrate metabolism</keyword>
<evidence type="ECO:0000256" key="8">
    <source>
        <dbReference type="ARBA" id="ARBA00023326"/>
    </source>
</evidence>
<dbReference type="PANTHER" id="PTHR38050">
    <property type="match status" value="1"/>
</dbReference>
<comment type="caution">
    <text evidence="11">The sequence shown here is derived from an EMBL/GenBank/DDBJ whole genome shotgun (WGS) entry which is preliminary data.</text>
</comment>
<dbReference type="Gene3D" id="3.40.50.1820">
    <property type="entry name" value="alpha/beta hydrolase"/>
    <property type="match status" value="1"/>
</dbReference>
<feature type="signal peptide" evidence="10">
    <location>
        <begin position="1"/>
        <end position="20"/>
    </location>
</feature>
<evidence type="ECO:0000256" key="1">
    <source>
        <dbReference type="ARBA" id="ARBA00004613"/>
    </source>
</evidence>
<evidence type="ECO:0000256" key="2">
    <source>
        <dbReference type="ARBA" id="ARBA00013091"/>
    </source>
</evidence>
<evidence type="ECO:0000256" key="9">
    <source>
        <dbReference type="ARBA" id="ARBA00034075"/>
    </source>
</evidence>
<accession>A0AAD4CYX4</accession>
<reference evidence="11" key="2">
    <citation type="submission" date="2020-02" db="EMBL/GenBank/DDBJ databases">
        <authorList>
            <person name="Gilchrist C.L.M."/>
            <person name="Chooi Y.-H."/>
        </authorList>
    </citation>
    <scope>NUCLEOTIDE SEQUENCE</scope>
    <source>
        <strain evidence="11">MST-FP2251</strain>
    </source>
</reference>
<evidence type="ECO:0000256" key="3">
    <source>
        <dbReference type="ARBA" id="ARBA00022525"/>
    </source>
</evidence>
<evidence type="ECO:0000256" key="10">
    <source>
        <dbReference type="SAM" id="SignalP"/>
    </source>
</evidence>
<dbReference type="GO" id="GO:0045493">
    <property type="term" value="P:xylan catabolic process"/>
    <property type="evidence" value="ECO:0007669"/>
    <property type="project" value="UniProtKB-KW"/>
</dbReference>
<keyword evidence="12" id="KW-1185">Reference proteome</keyword>
<dbReference type="SUPFAM" id="SSF53474">
    <property type="entry name" value="alpha/beta-Hydrolases"/>
    <property type="match status" value="1"/>
</dbReference>
<keyword evidence="3" id="KW-0964">Secreted</keyword>
<sequence>MEGIITLYLITLFWTSVASAARSPGCGHPLPNHVQAGSKSHQVQLTTTDGLERSYRVHIPAAYDINAASPLIFSFHGRTKTAESQEELSQFSNAGWNPQAIAVYPQGVNNSWQGDPDSTVNDIAFTMEMLDHLLSEYCIDPTRVYAAGKSNGGGFSHLLACDPIASTRIAAFAMVSGAYYQQTSEADCHPTQVPIKCNPGRSPVPVIEFHGTDDHTIPYDGEFRRGECLPAVAHFVQEWAHRDGLGRRNGTTELFEGKVQEYQYGTGDGEGTVTHYRVEGLGHSWPSVKPNSDNPDGTYLDATPIIMRFFGRWALSGST</sequence>
<keyword evidence="6" id="KW-0378">Hydrolase</keyword>
<dbReference type="EMBL" id="VCAU01000001">
    <property type="protein sequence ID" value="KAF9895276.1"/>
    <property type="molecule type" value="Genomic_DNA"/>
</dbReference>
<evidence type="ECO:0000313" key="11">
    <source>
        <dbReference type="EMBL" id="KAF9895276.1"/>
    </source>
</evidence>
<keyword evidence="4" id="KW-0858">Xylan degradation</keyword>
<evidence type="ECO:0000313" key="12">
    <source>
        <dbReference type="Proteomes" id="UP001194746"/>
    </source>
</evidence>
<proteinExistence type="predicted"/>
<evidence type="ECO:0000256" key="6">
    <source>
        <dbReference type="ARBA" id="ARBA00022801"/>
    </source>
</evidence>
<feature type="chain" id="PRO_5042072362" description="feruloyl esterase" evidence="10">
    <location>
        <begin position="21"/>
        <end position="319"/>
    </location>
</feature>
<reference evidence="11" key="1">
    <citation type="journal article" date="2019" name="Beilstein J. Org. Chem.">
        <title>Nanangenines: drimane sesquiterpenoids as the dominant metabolite cohort of a novel Australian fungus, Aspergillus nanangensis.</title>
        <authorList>
            <person name="Lacey H.J."/>
            <person name="Gilchrist C.L.M."/>
            <person name="Crombie A."/>
            <person name="Kalaitzis J.A."/>
            <person name="Vuong D."/>
            <person name="Rutledge P.J."/>
            <person name="Turner P."/>
            <person name="Pitt J.I."/>
            <person name="Lacey E."/>
            <person name="Chooi Y.H."/>
            <person name="Piggott A.M."/>
        </authorList>
    </citation>
    <scope>NUCLEOTIDE SEQUENCE</scope>
    <source>
        <strain evidence="11">MST-FP2251</strain>
    </source>
</reference>
<gene>
    <name evidence="11" type="ORF">FE257_000179</name>
</gene>
<keyword evidence="8" id="KW-0624">Polysaccharide degradation</keyword>
<comment type="subcellular location">
    <subcellularLocation>
        <location evidence="1">Secreted</location>
    </subcellularLocation>
</comment>
<comment type="catalytic activity">
    <reaction evidence="9">
        <text>feruloyl-polysaccharide + H2O = ferulate + polysaccharide.</text>
        <dbReference type="EC" id="3.1.1.73"/>
    </reaction>
</comment>
<dbReference type="GO" id="GO:0005576">
    <property type="term" value="C:extracellular region"/>
    <property type="evidence" value="ECO:0007669"/>
    <property type="project" value="UniProtKB-SubCell"/>
</dbReference>
<evidence type="ECO:0000256" key="4">
    <source>
        <dbReference type="ARBA" id="ARBA00022651"/>
    </source>
</evidence>
<dbReference type="InterPro" id="IPR029058">
    <property type="entry name" value="AB_hydrolase_fold"/>
</dbReference>
<organism evidence="11 12">
    <name type="scientific">Aspergillus nanangensis</name>
    <dbReference type="NCBI Taxonomy" id="2582783"/>
    <lineage>
        <taxon>Eukaryota</taxon>
        <taxon>Fungi</taxon>
        <taxon>Dikarya</taxon>
        <taxon>Ascomycota</taxon>
        <taxon>Pezizomycotina</taxon>
        <taxon>Eurotiomycetes</taxon>
        <taxon>Eurotiomycetidae</taxon>
        <taxon>Eurotiales</taxon>
        <taxon>Aspergillaceae</taxon>
        <taxon>Aspergillus</taxon>
        <taxon>Aspergillus subgen. Circumdati</taxon>
    </lineage>
</organism>
<name>A0AAD4CYX4_ASPNN</name>
<protein>
    <recommendedName>
        <fullName evidence="2">feruloyl esterase</fullName>
        <ecNumber evidence="2">3.1.1.73</ecNumber>
    </recommendedName>
</protein>
<evidence type="ECO:0000256" key="7">
    <source>
        <dbReference type="ARBA" id="ARBA00023277"/>
    </source>
</evidence>
<dbReference type="GO" id="GO:0030600">
    <property type="term" value="F:feruloyl esterase activity"/>
    <property type="evidence" value="ECO:0007669"/>
    <property type="project" value="UniProtKB-EC"/>
</dbReference>
<dbReference type="EC" id="3.1.1.73" evidence="2"/>
<evidence type="ECO:0000256" key="5">
    <source>
        <dbReference type="ARBA" id="ARBA00022729"/>
    </source>
</evidence>
<dbReference type="PANTHER" id="PTHR38050:SF2">
    <property type="entry name" value="FERULOYL ESTERASE C-RELATED"/>
    <property type="match status" value="1"/>
</dbReference>